<keyword evidence="3" id="KW-1185">Reference proteome</keyword>
<dbReference type="InterPro" id="IPR050194">
    <property type="entry name" value="Glycosyltransferase_grp1"/>
</dbReference>
<dbReference type="InterPro" id="IPR028098">
    <property type="entry name" value="Glyco_trans_4-like_N"/>
</dbReference>
<dbReference type="SUPFAM" id="SSF53756">
    <property type="entry name" value="UDP-Glycosyltransferase/glycogen phosphorylase"/>
    <property type="match status" value="1"/>
</dbReference>
<dbReference type="Pfam" id="PF13692">
    <property type="entry name" value="Glyco_trans_1_4"/>
    <property type="match status" value="1"/>
</dbReference>
<dbReference type="OrthoDB" id="9790710at2"/>
<dbReference type="PANTHER" id="PTHR45947">
    <property type="entry name" value="SULFOQUINOVOSYL TRANSFERASE SQD2"/>
    <property type="match status" value="1"/>
</dbReference>
<organism evidence="2 3">
    <name type="scientific">Cereibacter ovatus</name>
    <dbReference type="NCBI Taxonomy" id="439529"/>
    <lineage>
        <taxon>Bacteria</taxon>
        <taxon>Pseudomonadati</taxon>
        <taxon>Pseudomonadota</taxon>
        <taxon>Alphaproteobacteria</taxon>
        <taxon>Rhodobacterales</taxon>
        <taxon>Paracoccaceae</taxon>
        <taxon>Cereibacter</taxon>
    </lineage>
</organism>
<dbReference type="PANTHER" id="PTHR45947:SF15">
    <property type="entry name" value="TEICHURONIC ACID BIOSYNTHESIS GLYCOSYLTRANSFERASE TUAC-RELATED"/>
    <property type="match status" value="1"/>
</dbReference>
<proteinExistence type="predicted"/>
<dbReference type="RefSeq" id="WP_097031738.1">
    <property type="nucleotide sequence ID" value="NZ_OAOQ01000023.1"/>
</dbReference>
<feature type="domain" description="Glycosyltransferase subfamily 4-like N-terminal" evidence="1">
    <location>
        <begin position="118"/>
        <end position="223"/>
    </location>
</feature>
<reference evidence="3" key="1">
    <citation type="submission" date="2017-08" db="EMBL/GenBank/DDBJ databases">
        <authorList>
            <person name="Varghese N."/>
            <person name="Submissions S."/>
        </authorList>
    </citation>
    <scope>NUCLEOTIDE SEQUENCE [LARGE SCALE GENOMIC DNA]</scope>
    <source>
        <strain evidence="3">JA234</strain>
    </source>
</reference>
<dbReference type="CDD" id="cd03801">
    <property type="entry name" value="GT4_PimA-like"/>
    <property type="match status" value="1"/>
</dbReference>
<evidence type="ECO:0000313" key="2">
    <source>
        <dbReference type="EMBL" id="SNX74578.1"/>
    </source>
</evidence>
<dbReference type="AlphaFoldDB" id="A0A285D5M4"/>
<dbReference type="Proteomes" id="UP000219467">
    <property type="component" value="Unassembled WGS sequence"/>
</dbReference>
<evidence type="ECO:0000259" key="1">
    <source>
        <dbReference type="Pfam" id="PF13439"/>
    </source>
</evidence>
<accession>A0A285D5M4</accession>
<evidence type="ECO:0000313" key="3">
    <source>
        <dbReference type="Proteomes" id="UP000219467"/>
    </source>
</evidence>
<protein>
    <submittedName>
        <fullName evidence="2">Glycosyltransferase involved in cell wall bisynthesis</fullName>
    </submittedName>
</protein>
<sequence>MPDSPPSGSTPPRIAYLTGSYPAVSHTFILREVEALRTLGREVLTCSIRRPGPEHLRGPAERAAADTTFYVLRAALNPVRLARALAFALRSPRRALDALNLAWRTRRPGVKGTLWQMFYLLEAAVLAHHLQQQGVSHLHNHFGDSSGSVAMLAGALAGLPFSMTLHGPAIFFEPRLWRLDEKIARARFTVCISRFCRSQAMIFADPRHWPKLKIVHCGIDPARYGRTADRPAGKEIVFVGRLAAVKGVPVLLDAFAEVLKTHPDARLTLVGDGPERAAIEARAEALGGAVTFTGYLSQDEVAGVLARADLFALPSFAEGVPVVLMEAMASRLPVVATRIAGIPELVAEGDSGCLVPPGDAPALARALERLLQDPDLRRRMGDAGRAKVEAHHAIATEAARLDRLLA</sequence>
<dbReference type="GO" id="GO:0016757">
    <property type="term" value="F:glycosyltransferase activity"/>
    <property type="evidence" value="ECO:0007669"/>
    <property type="project" value="TreeGrafter"/>
</dbReference>
<keyword evidence="2" id="KW-0808">Transferase</keyword>
<dbReference type="EMBL" id="OAOQ01000023">
    <property type="protein sequence ID" value="SNX74578.1"/>
    <property type="molecule type" value="Genomic_DNA"/>
</dbReference>
<name>A0A285D5M4_9RHOB</name>
<dbReference type="Gene3D" id="3.40.50.2000">
    <property type="entry name" value="Glycogen Phosphorylase B"/>
    <property type="match status" value="2"/>
</dbReference>
<dbReference type="Pfam" id="PF13439">
    <property type="entry name" value="Glyco_transf_4"/>
    <property type="match status" value="1"/>
</dbReference>
<gene>
    <name evidence="2" type="ORF">SAMN05878503_12349</name>
</gene>